<dbReference type="AlphaFoldDB" id="A0A1J4JWI9"/>
<dbReference type="SUPFAM" id="SSF49785">
    <property type="entry name" value="Galactose-binding domain-like"/>
    <property type="match status" value="1"/>
</dbReference>
<keyword evidence="3" id="KW-1185">Reference proteome</keyword>
<proteinExistence type="predicted"/>
<evidence type="ECO:0000313" key="3">
    <source>
        <dbReference type="Proteomes" id="UP000179807"/>
    </source>
</evidence>
<organism evidence="2 3">
    <name type="scientific">Tritrichomonas foetus</name>
    <dbReference type="NCBI Taxonomy" id="1144522"/>
    <lineage>
        <taxon>Eukaryota</taxon>
        <taxon>Metamonada</taxon>
        <taxon>Parabasalia</taxon>
        <taxon>Tritrichomonadida</taxon>
        <taxon>Tritrichomonadidae</taxon>
        <taxon>Tritrichomonas</taxon>
    </lineage>
</organism>
<comment type="caution">
    <text evidence="2">The sequence shown here is derived from an EMBL/GenBank/DDBJ whole genome shotgun (WGS) entry which is preliminary data.</text>
</comment>
<protein>
    <recommendedName>
        <fullName evidence="4">F5/8 type C domain-containing protein</fullName>
    </recommendedName>
</protein>
<evidence type="ECO:0000256" key="1">
    <source>
        <dbReference type="SAM" id="Coils"/>
    </source>
</evidence>
<name>A0A1J4JWI9_9EUKA</name>
<dbReference type="Proteomes" id="UP000179807">
    <property type="component" value="Unassembled WGS sequence"/>
</dbReference>
<dbReference type="EMBL" id="MLAK01000825">
    <property type="protein sequence ID" value="OHT03511.1"/>
    <property type="molecule type" value="Genomic_DNA"/>
</dbReference>
<gene>
    <name evidence="2" type="ORF">TRFO_29119</name>
</gene>
<feature type="coiled-coil region" evidence="1">
    <location>
        <begin position="122"/>
        <end position="156"/>
    </location>
</feature>
<dbReference type="RefSeq" id="XP_068356647.1">
    <property type="nucleotide sequence ID" value="XM_068506588.1"/>
</dbReference>
<keyword evidence="1" id="KW-0175">Coiled coil</keyword>
<dbReference type="GeneID" id="94841292"/>
<dbReference type="InterPro" id="IPR008979">
    <property type="entry name" value="Galactose-bd-like_sf"/>
</dbReference>
<sequence>MLLSPPLPASDPPNNDFILSCNGIDYEINKNLFANISKHFSNLTNSLSTQIVHVSVRYPQHVFSSFVDACQQRPFILNLDDLKDFRTLCREWDAPNLEKYVKTLTKQVSISNVPQINKSPEFHDLQEQINQLATIIEKQQKEIERLKTSRNEREEVQAFFEKQITELKKQNANHSIIQSPTFSSHRAKVINFTGEPLRGLIFWLRQQIHQTLQESGLIHVSASTTSSLFSSSPYMLLEDNQACKWFSENRKHQWLKIDFIDRVVEVSGYTIRTHIGHMNFWFLRNWKLEGSTDDIEWEVIDEHRMNDVLDENVSMCTWTCFPKGPFRYLKFTQTGKNHNGDNYFMLSGIEIFGKLQQRPPFFV</sequence>
<reference evidence="2" key="1">
    <citation type="submission" date="2016-10" db="EMBL/GenBank/DDBJ databases">
        <authorList>
            <person name="Benchimol M."/>
            <person name="Almeida L.G."/>
            <person name="Vasconcelos A.T."/>
            <person name="Perreira-Neves A."/>
            <person name="Rosa I.A."/>
            <person name="Tasca T."/>
            <person name="Bogo M.R."/>
            <person name="de Souza W."/>
        </authorList>
    </citation>
    <scope>NUCLEOTIDE SEQUENCE [LARGE SCALE GENOMIC DNA]</scope>
    <source>
        <strain evidence="2">K</strain>
    </source>
</reference>
<dbReference type="OrthoDB" id="5860537at2759"/>
<dbReference type="VEuPathDB" id="TrichDB:TRFO_29119"/>
<evidence type="ECO:0008006" key="4">
    <source>
        <dbReference type="Google" id="ProtNLM"/>
    </source>
</evidence>
<evidence type="ECO:0000313" key="2">
    <source>
        <dbReference type="EMBL" id="OHT03511.1"/>
    </source>
</evidence>
<dbReference type="Gene3D" id="2.60.120.260">
    <property type="entry name" value="Galactose-binding domain-like"/>
    <property type="match status" value="1"/>
</dbReference>
<accession>A0A1J4JWI9</accession>